<proteinExistence type="predicted"/>
<reference evidence="1" key="1">
    <citation type="submission" date="2024-04" db="EMBL/GenBank/DDBJ databases">
        <authorList>
            <consortium name="Molecular Ecology Group"/>
        </authorList>
    </citation>
    <scope>NUCLEOTIDE SEQUENCE</scope>
</reference>
<sequence length="77" mass="8256">MPGKSDITGKERPPDAESQIALGEITRSVVLRRPAFWPRAAQEIVVRAAISCVLHGEKLSDLGRGWGEEGGIFSVVG</sequence>
<protein>
    <submittedName>
        <fullName evidence="1">Uncharacterized protein</fullName>
    </submittedName>
</protein>
<gene>
    <name evidence="1" type="ORF">LPLAT_LOCUS1554</name>
</gene>
<dbReference type="EMBL" id="OZ034833">
    <property type="protein sequence ID" value="CAL1675053.1"/>
    <property type="molecule type" value="Genomic_DNA"/>
</dbReference>
<accession>A0AAV2N5A4</accession>
<name>A0AAV2N5A4_9HYME</name>
<dbReference type="AlphaFoldDB" id="A0AAV2N5A4"/>
<evidence type="ECO:0000313" key="1">
    <source>
        <dbReference type="EMBL" id="CAL1675053.1"/>
    </source>
</evidence>
<evidence type="ECO:0000313" key="2">
    <source>
        <dbReference type="Proteomes" id="UP001497644"/>
    </source>
</evidence>
<organism evidence="1 2">
    <name type="scientific">Lasius platythorax</name>
    <dbReference type="NCBI Taxonomy" id="488582"/>
    <lineage>
        <taxon>Eukaryota</taxon>
        <taxon>Metazoa</taxon>
        <taxon>Ecdysozoa</taxon>
        <taxon>Arthropoda</taxon>
        <taxon>Hexapoda</taxon>
        <taxon>Insecta</taxon>
        <taxon>Pterygota</taxon>
        <taxon>Neoptera</taxon>
        <taxon>Endopterygota</taxon>
        <taxon>Hymenoptera</taxon>
        <taxon>Apocrita</taxon>
        <taxon>Aculeata</taxon>
        <taxon>Formicoidea</taxon>
        <taxon>Formicidae</taxon>
        <taxon>Formicinae</taxon>
        <taxon>Lasius</taxon>
        <taxon>Lasius</taxon>
    </lineage>
</organism>
<keyword evidence="2" id="KW-1185">Reference proteome</keyword>
<dbReference type="Proteomes" id="UP001497644">
    <property type="component" value="Chromosome 10"/>
</dbReference>